<dbReference type="PANTHER" id="PTHR11895:SF76">
    <property type="entry name" value="INDOLEACETAMIDE HYDROLASE"/>
    <property type="match status" value="1"/>
</dbReference>
<dbReference type="SUPFAM" id="SSF75304">
    <property type="entry name" value="Amidase signature (AS) enzymes"/>
    <property type="match status" value="1"/>
</dbReference>
<dbReference type="Proteomes" id="UP000199377">
    <property type="component" value="Unassembled WGS sequence"/>
</dbReference>
<dbReference type="Gene3D" id="3.90.1300.10">
    <property type="entry name" value="Amidase signature (AS) domain"/>
    <property type="match status" value="1"/>
</dbReference>
<dbReference type="InterPro" id="IPR023631">
    <property type="entry name" value="Amidase_dom"/>
</dbReference>
<dbReference type="Pfam" id="PF01425">
    <property type="entry name" value="Amidase"/>
    <property type="match status" value="1"/>
</dbReference>
<dbReference type="NCBIfam" id="NF005686">
    <property type="entry name" value="PRK07486.1"/>
    <property type="match status" value="1"/>
</dbReference>
<evidence type="ECO:0000259" key="1">
    <source>
        <dbReference type="Pfam" id="PF01425"/>
    </source>
</evidence>
<dbReference type="STRING" id="1114924.SAMN05216258_103452"/>
<dbReference type="RefSeq" id="WP_092859218.1">
    <property type="nucleotide sequence ID" value="NZ_FOQH01000003.1"/>
</dbReference>
<accession>A0A1I3EL81</accession>
<proteinExistence type="predicted"/>
<evidence type="ECO:0000313" key="3">
    <source>
        <dbReference type="Proteomes" id="UP000199377"/>
    </source>
</evidence>
<sequence>MTDILEAGGAALAPLIRAGQVSAEEVMRAHLDRIAAVNDGVTAIVSQRDPDDCLAEARAADEARAAGEPLGPLHGLPIAIKDLTATKGLLTTMGSPLYADLVPNADSPMVARIRAAGALIVGKTNTPEFGLGSHTMNPIFGATKNPWDRSRSAGGSSGGAAVALAMRMLPIADGSDQMGSLRNPAGWNNVFGFRPSWGRVANDSSFDLYAHQLSTEGPMGRSVADMALLLDVQAGYQPEAPLSHGKRDVFTPGLTTDDPRPWAKGLRIGWIGDWNGGWPMEPGILETCEAALKVFEALGAEVVPLVPDHSREEMWDSWTTLRHWGVAARSAVEYENPERRKLLKPEAIWEIENGLALSAMDIHRASVQRARWHRKLLHVFESVDLLAMPSAQVWPFPVEDRWPQEIAGVKMDTYHRWMECVLPTSLGGRPAVCVPAGFGPAGGPGAGLPMGLQLMGAPRGDLEVLRAAAAFEAEAPWTRRAPPAA</sequence>
<dbReference type="InterPro" id="IPR000120">
    <property type="entry name" value="Amidase"/>
</dbReference>
<feature type="domain" description="Amidase" evidence="1">
    <location>
        <begin position="25"/>
        <end position="465"/>
    </location>
</feature>
<protein>
    <submittedName>
        <fullName evidence="2">Amidase</fullName>
    </submittedName>
</protein>
<dbReference type="PANTHER" id="PTHR11895">
    <property type="entry name" value="TRANSAMIDASE"/>
    <property type="match status" value="1"/>
</dbReference>
<keyword evidence="3" id="KW-1185">Reference proteome</keyword>
<dbReference type="GO" id="GO:0003824">
    <property type="term" value="F:catalytic activity"/>
    <property type="evidence" value="ECO:0007669"/>
    <property type="project" value="InterPro"/>
</dbReference>
<dbReference type="InterPro" id="IPR036928">
    <property type="entry name" value="AS_sf"/>
</dbReference>
<name>A0A1I3EL81_9RHOB</name>
<evidence type="ECO:0000313" key="2">
    <source>
        <dbReference type="EMBL" id="SFH99755.1"/>
    </source>
</evidence>
<organism evidence="2 3">
    <name type="scientific">Albimonas pacifica</name>
    <dbReference type="NCBI Taxonomy" id="1114924"/>
    <lineage>
        <taxon>Bacteria</taxon>
        <taxon>Pseudomonadati</taxon>
        <taxon>Pseudomonadota</taxon>
        <taxon>Alphaproteobacteria</taxon>
        <taxon>Rhodobacterales</taxon>
        <taxon>Paracoccaceae</taxon>
        <taxon>Albimonas</taxon>
    </lineage>
</organism>
<reference evidence="2 3" key="1">
    <citation type="submission" date="2016-10" db="EMBL/GenBank/DDBJ databases">
        <authorList>
            <person name="de Groot N.N."/>
        </authorList>
    </citation>
    <scope>NUCLEOTIDE SEQUENCE [LARGE SCALE GENOMIC DNA]</scope>
    <source>
        <strain evidence="2 3">CGMCC 1.11030</strain>
    </source>
</reference>
<dbReference type="AlphaFoldDB" id="A0A1I3EL81"/>
<dbReference type="OrthoDB" id="9777859at2"/>
<dbReference type="EMBL" id="FOQH01000003">
    <property type="protein sequence ID" value="SFH99755.1"/>
    <property type="molecule type" value="Genomic_DNA"/>
</dbReference>
<gene>
    <name evidence="2" type="ORF">SAMN05216258_103452</name>
</gene>